<feature type="region of interest" description="Disordered" evidence="1">
    <location>
        <begin position="151"/>
        <end position="177"/>
    </location>
</feature>
<name>A0AAD8XDU5_GLOAC</name>
<reference evidence="2" key="1">
    <citation type="submission" date="2021-12" db="EMBL/GenBank/DDBJ databases">
        <title>Comparative genomics, transcriptomics and evolutionary studies reveal genomic signatures of adaptation to plant cell wall in hemibiotrophic fungi.</title>
        <authorList>
            <consortium name="DOE Joint Genome Institute"/>
            <person name="Baroncelli R."/>
            <person name="Diaz J.F."/>
            <person name="Benocci T."/>
            <person name="Peng M."/>
            <person name="Battaglia E."/>
            <person name="Haridas S."/>
            <person name="Andreopoulos W."/>
            <person name="Labutti K."/>
            <person name="Pangilinan J."/>
            <person name="Floch G.L."/>
            <person name="Makela M.R."/>
            <person name="Henrissat B."/>
            <person name="Grigoriev I.V."/>
            <person name="Crouch J.A."/>
            <person name="De Vries R.P."/>
            <person name="Sukno S.A."/>
            <person name="Thon M.R."/>
        </authorList>
    </citation>
    <scope>NUCLEOTIDE SEQUENCE</scope>
    <source>
        <strain evidence="2">CBS 112980</strain>
    </source>
</reference>
<evidence type="ECO:0000313" key="2">
    <source>
        <dbReference type="EMBL" id="KAK1723507.1"/>
    </source>
</evidence>
<proteinExistence type="predicted"/>
<organism evidence="2 3">
    <name type="scientific">Glomerella acutata</name>
    <name type="common">Colletotrichum acutatum</name>
    <dbReference type="NCBI Taxonomy" id="27357"/>
    <lineage>
        <taxon>Eukaryota</taxon>
        <taxon>Fungi</taxon>
        <taxon>Dikarya</taxon>
        <taxon>Ascomycota</taxon>
        <taxon>Pezizomycotina</taxon>
        <taxon>Sordariomycetes</taxon>
        <taxon>Hypocreomycetidae</taxon>
        <taxon>Glomerellales</taxon>
        <taxon>Glomerellaceae</taxon>
        <taxon>Colletotrichum</taxon>
        <taxon>Colletotrichum acutatum species complex</taxon>
    </lineage>
</organism>
<accession>A0AAD8XDU5</accession>
<evidence type="ECO:0000256" key="1">
    <source>
        <dbReference type="SAM" id="MobiDB-lite"/>
    </source>
</evidence>
<comment type="caution">
    <text evidence="2">The sequence shown here is derived from an EMBL/GenBank/DDBJ whole genome shotgun (WGS) entry which is preliminary data.</text>
</comment>
<dbReference type="Proteomes" id="UP001244207">
    <property type="component" value="Unassembled WGS sequence"/>
</dbReference>
<keyword evidence="3" id="KW-1185">Reference proteome</keyword>
<dbReference type="GeneID" id="85396778"/>
<feature type="compositionally biased region" description="Basic and acidic residues" evidence="1">
    <location>
        <begin position="160"/>
        <end position="177"/>
    </location>
</feature>
<sequence length="249" mass="27231">MSDRPYSLNNGDPFVKVDEGELVYTPTPPSRPRLVTPKGSYALHESIKASKGEEKGLSAYASWANLRMKAPNVKPRIVPKAARSRNPGLPLAQGLKQARRLANAAGYGSMRCIDNRKWPQHRERPSSGVVLDTAPDDRGCSIAEVLASRSAESTTLAEQHLGKDDGANPERTPSDSERWSRWRMATVFVQLSTSSYEEHRIGSAGCGALPCSGRCGKDLRLEDSQYVAQQGTALWEHRKGMSALTAILD</sequence>
<dbReference type="AlphaFoldDB" id="A0AAD8XDU5"/>
<gene>
    <name evidence="2" type="ORF">BDZ83DRAFT_731861</name>
</gene>
<dbReference type="EMBL" id="JAHMHS010000064">
    <property type="protein sequence ID" value="KAK1723507.1"/>
    <property type="molecule type" value="Genomic_DNA"/>
</dbReference>
<dbReference type="RefSeq" id="XP_060363562.1">
    <property type="nucleotide sequence ID" value="XM_060512880.1"/>
</dbReference>
<evidence type="ECO:0000313" key="3">
    <source>
        <dbReference type="Proteomes" id="UP001244207"/>
    </source>
</evidence>
<protein>
    <submittedName>
        <fullName evidence="2">Uncharacterized protein</fullName>
    </submittedName>
</protein>